<organism evidence="1 2">
    <name type="scientific">Pseudovibrio denitrificans</name>
    <dbReference type="NCBI Taxonomy" id="258256"/>
    <lineage>
        <taxon>Bacteria</taxon>
        <taxon>Pseudomonadati</taxon>
        <taxon>Pseudomonadota</taxon>
        <taxon>Alphaproteobacteria</taxon>
        <taxon>Hyphomicrobiales</taxon>
        <taxon>Stappiaceae</taxon>
        <taxon>Pseudovibrio</taxon>
    </lineage>
</organism>
<sequence length="139" mass="15473">MTTQQALFKHLQPEGWKPASGYANGIMAEGTPIFLGGQIGWNAQQVFESDDLVDQIKQTLENIREILAVAGAKPEHVVRLTWYVVDKKDYTARLREVGEAYRSVFGRHFPSMTMIQVADLVEDQAKVEIEATAVLPKAG</sequence>
<evidence type="ECO:0000313" key="1">
    <source>
        <dbReference type="EMBL" id="SFT36845.1"/>
    </source>
</evidence>
<gene>
    <name evidence="1" type="ORF">SAMN05444141_101141</name>
</gene>
<dbReference type="Pfam" id="PF01042">
    <property type="entry name" value="Ribonuc_L-PSP"/>
    <property type="match status" value="1"/>
</dbReference>
<dbReference type="SUPFAM" id="SSF55298">
    <property type="entry name" value="YjgF-like"/>
    <property type="match status" value="1"/>
</dbReference>
<keyword evidence="2" id="KW-1185">Reference proteome</keyword>
<dbReference type="Proteomes" id="UP000183371">
    <property type="component" value="Unassembled WGS sequence"/>
</dbReference>
<protein>
    <submittedName>
        <fullName evidence="1">Enamine deaminase RidA, house cleaning of reactive enamine intermediates, YjgF/YER057c/UK114 family</fullName>
    </submittedName>
</protein>
<reference evidence="2" key="1">
    <citation type="submission" date="2016-10" db="EMBL/GenBank/DDBJ databases">
        <authorList>
            <person name="Varghese N."/>
            <person name="Submissions S."/>
        </authorList>
    </citation>
    <scope>NUCLEOTIDE SEQUENCE [LARGE SCALE GENOMIC DNA]</scope>
    <source>
        <strain evidence="2">DSM 17465</strain>
    </source>
</reference>
<name>A0A1I6XES5_9HYPH</name>
<dbReference type="PANTHER" id="PTHR43857">
    <property type="entry name" value="BLR7761 PROTEIN"/>
    <property type="match status" value="1"/>
</dbReference>
<dbReference type="Gene3D" id="3.30.1330.40">
    <property type="entry name" value="RutC-like"/>
    <property type="match status" value="1"/>
</dbReference>
<dbReference type="CDD" id="cd00448">
    <property type="entry name" value="YjgF_YER057c_UK114_family"/>
    <property type="match status" value="1"/>
</dbReference>
<proteinExistence type="predicted"/>
<dbReference type="AlphaFoldDB" id="A0A1I6XES5"/>
<dbReference type="InterPro" id="IPR006175">
    <property type="entry name" value="YjgF/YER057c/UK114"/>
</dbReference>
<accession>A0A1I6XES5</accession>
<dbReference type="EMBL" id="FPBD01000001">
    <property type="protein sequence ID" value="SFT36845.1"/>
    <property type="molecule type" value="Genomic_DNA"/>
</dbReference>
<evidence type="ECO:0000313" key="2">
    <source>
        <dbReference type="Proteomes" id="UP000183371"/>
    </source>
</evidence>
<dbReference type="PANTHER" id="PTHR43857:SF1">
    <property type="entry name" value="YJGH FAMILY PROTEIN"/>
    <property type="match status" value="1"/>
</dbReference>
<dbReference type="RefSeq" id="WP_008547140.1">
    <property type="nucleotide sequence ID" value="NZ_FPBD01000001.1"/>
</dbReference>
<dbReference type="InterPro" id="IPR035959">
    <property type="entry name" value="RutC-like_sf"/>
</dbReference>